<dbReference type="AlphaFoldDB" id="A0A848K8W9"/>
<feature type="domain" description="MaoC-like" evidence="2">
    <location>
        <begin position="10"/>
        <end position="129"/>
    </location>
</feature>
<comment type="similarity">
    <text evidence="1">Belongs to the enoyl-CoA hydratase/isomerase family.</text>
</comment>
<evidence type="ECO:0000256" key="1">
    <source>
        <dbReference type="ARBA" id="ARBA00005254"/>
    </source>
</evidence>
<comment type="caution">
    <text evidence="3">The sequence shown here is derived from an EMBL/GenBank/DDBJ whole genome shotgun (WGS) entry which is preliminary data.</text>
</comment>
<dbReference type="CDD" id="cd03450">
    <property type="entry name" value="NodN"/>
    <property type="match status" value="1"/>
</dbReference>
<dbReference type="InterPro" id="IPR029069">
    <property type="entry name" value="HotDog_dom_sf"/>
</dbReference>
<reference evidence="3 4" key="1">
    <citation type="submission" date="2019-05" db="EMBL/GenBank/DDBJ databases">
        <authorList>
            <person name="Lee S.D."/>
        </authorList>
    </citation>
    <scope>NUCLEOTIDE SEQUENCE [LARGE SCALE GENOMIC DNA]</scope>
    <source>
        <strain evidence="3 4">YC2-7</strain>
    </source>
</reference>
<name>A0A848K8W9_9NOCA</name>
<evidence type="ECO:0000313" key="3">
    <source>
        <dbReference type="EMBL" id="NMN93868.1"/>
    </source>
</evidence>
<dbReference type="Gene3D" id="3.10.129.10">
    <property type="entry name" value="Hotdog Thioesterase"/>
    <property type="match status" value="1"/>
</dbReference>
<sequence length="150" mass="15816">MKVYNGVDEFATAQGDVLGTTDWVVIDQARIDKFAEATGDHQWIHVDPVKAATGPFGTTIAHGLLTLSLLPVLVHELYKVDGITMAVNYGFDKVRFASPVPVGSRVRASAVVAAVSKVPGGVQGQVDVTIEVEGSAKPACIAQSIVRFVA</sequence>
<keyword evidence="4" id="KW-1185">Reference proteome</keyword>
<proteinExistence type="inferred from homology"/>
<dbReference type="Pfam" id="PF01575">
    <property type="entry name" value="MaoC_dehydratas"/>
    <property type="match status" value="1"/>
</dbReference>
<dbReference type="RefSeq" id="WP_169584557.1">
    <property type="nucleotide sequence ID" value="NZ_VCQU01000001.1"/>
</dbReference>
<organism evidence="3 4">
    <name type="scientific">Antrihabitans stalactiti</name>
    <dbReference type="NCBI Taxonomy" id="2584121"/>
    <lineage>
        <taxon>Bacteria</taxon>
        <taxon>Bacillati</taxon>
        <taxon>Actinomycetota</taxon>
        <taxon>Actinomycetes</taxon>
        <taxon>Mycobacteriales</taxon>
        <taxon>Nocardiaceae</taxon>
        <taxon>Antrihabitans</taxon>
    </lineage>
</organism>
<dbReference type="PANTHER" id="PTHR42993">
    <property type="entry name" value="MAOC-LIKE DEHYDRATASE DOMAIN-CONTAINING PROTEIN"/>
    <property type="match status" value="1"/>
</dbReference>
<evidence type="ECO:0000313" key="4">
    <source>
        <dbReference type="Proteomes" id="UP000535543"/>
    </source>
</evidence>
<accession>A0A848K8W9</accession>
<evidence type="ECO:0000259" key="2">
    <source>
        <dbReference type="Pfam" id="PF01575"/>
    </source>
</evidence>
<dbReference type="EMBL" id="VCQU01000001">
    <property type="protein sequence ID" value="NMN93868.1"/>
    <property type="molecule type" value="Genomic_DNA"/>
</dbReference>
<dbReference type="InterPro" id="IPR039375">
    <property type="entry name" value="NodN-like"/>
</dbReference>
<reference evidence="3 4" key="2">
    <citation type="submission" date="2020-06" db="EMBL/GenBank/DDBJ databases">
        <title>Antribacter stalactiti gen. nov., sp. nov., a new member of the family Nacardiaceae isolated from a cave.</title>
        <authorList>
            <person name="Kim I.S."/>
        </authorList>
    </citation>
    <scope>NUCLEOTIDE SEQUENCE [LARGE SCALE GENOMIC DNA]</scope>
    <source>
        <strain evidence="3 4">YC2-7</strain>
    </source>
</reference>
<dbReference type="Proteomes" id="UP000535543">
    <property type="component" value="Unassembled WGS sequence"/>
</dbReference>
<dbReference type="InterPro" id="IPR002539">
    <property type="entry name" value="MaoC-like_dom"/>
</dbReference>
<protein>
    <submittedName>
        <fullName evidence="3">MaoC family dehydratase</fullName>
    </submittedName>
</protein>
<dbReference type="PANTHER" id="PTHR42993:SF1">
    <property type="entry name" value="MAOC-LIKE DEHYDRATASE DOMAIN-CONTAINING PROTEIN"/>
    <property type="match status" value="1"/>
</dbReference>
<gene>
    <name evidence="3" type="ORF">FGL95_02280</name>
</gene>
<dbReference type="SUPFAM" id="SSF54637">
    <property type="entry name" value="Thioesterase/thiol ester dehydrase-isomerase"/>
    <property type="match status" value="1"/>
</dbReference>